<organism evidence="1 2">
    <name type="scientific">Streptosporangium vulgare</name>
    <dbReference type="NCBI Taxonomy" id="46190"/>
    <lineage>
        <taxon>Bacteria</taxon>
        <taxon>Bacillati</taxon>
        <taxon>Actinomycetota</taxon>
        <taxon>Actinomycetes</taxon>
        <taxon>Streptosporangiales</taxon>
        <taxon>Streptosporangiaceae</taxon>
        <taxon>Streptosporangium</taxon>
    </lineage>
</organism>
<evidence type="ECO:0000313" key="2">
    <source>
        <dbReference type="Proteomes" id="UP001589610"/>
    </source>
</evidence>
<protein>
    <submittedName>
        <fullName evidence="1">Uncharacterized protein</fullName>
    </submittedName>
</protein>
<gene>
    <name evidence="1" type="ORF">ACFFRH_25720</name>
</gene>
<sequence length="49" mass="5357">MEILELDRRVSDPLRKVAATATVSATVTGGAPVCRRPVTRPGRDPRWTP</sequence>
<keyword evidence="2" id="KW-1185">Reference proteome</keyword>
<dbReference type="RefSeq" id="WP_386160123.1">
    <property type="nucleotide sequence ID" value="NZ_JBHMBS010000013.1"/>
</dbReference>
<reference evidence="1 2" key="1">
    <citation type="submission" date="2024-09" db="EMBL/GenBank/DDBJ databases">
        <authorList>
            <person name="Sun Q."/>
            <person name="Mori K."/>
        </authorList>
    </citation>
    <scope>NUCLEOTIDE SEQUENCE [LARGE SCALE GENOMIC DNA]</scope>
    <source>
        <strain evidence="1 2">JCM 3028</strain>
    </source>
</reference>
<accession>A0ABV5TIE0</accession>
<proteinExistence type="predicted"/>
<dbReference type="EMBL" id="JBHMBS010000013">
    <property type="protein sequence ID" value="MFB9678893.1"/>
    <property type="molecule type" value="Genomic_DNA"/>
</dbReference>
<evidence type="ECO:0000313" key="1">
    <source>
        <dbReference type="EMBL" id="MFB9678893.1"/>
    </source>
</evidence>
<name>A0ABV5TIE0_9ACTN</name>
<comment type="caution">
    <text evidence="1">The sequence shown here is derived from an EMBL/GenBank/DDBJ whole genome shotgun (WGS) entry which is preliminary data.</text>
</comment>
<dbReference type="Proteomes" id="UP001589610">
    <property type="component" value="Unassembled WGS sequence"/>
</dbReference>